<comment type="similarity">
    <text evidence="1">Belongs to the aspartate/glutamate racemases family.</text>
</comment>
<dbReference type="AlphaFoldDB" id="A0A9J6QT90"/>
<name>A0A9J6QT90_9FIRM</name>
<dbReference type="RefSeq" id="WP_148394987.1">
    <property type="nucleotide sequence ID" value="NZ_JAJAGH010000004.1"/>
</dbReference>
<keyword evidence="4" id="KW-1185">Reference proteome</keyword>
<dbReference type="Proteomes" id="UP001065549">
    <property type="component" value="Unassembled WGS sequence"/>
</dbReference>
<comment type="caution">
    <text evidence="3">The sequence shown here is derived from an EMBL/GenBank/DDBJ whole genome shotgun (WGS) entry which is preliminary data.</text>
</comment>
<accession>A0A9J6QT90</accession>
<reference evidence="3" key="1">
    <citation type="submission" date="2022-09" db="EMBL/GenBank/DDBJ databases">
        <title>Culturomic study of gut microbiota in children with autism spectrum disorder.</title>
        <authorList>
            <person name="Efimov B.A."/>
            <person name="Chaplin A.V."/>
            <person name="Sokolova S.R."/>
            <person name="Pikina A.P."/>
            <person name="Korzhanova M."/>
            <person name="Belova V."/>
            <person name="Korostin D."/>
        </authorList>
    </citation>
    <scope>NUCLEOTIDE SEQUENCE</scope>
    <source>
        <strain evidence="3">ASD5510</strain>
    </source>
</reference>
<evidence type="ECO:0000256" key="1">
    <source>
        <dbReference type="ARBA" id="ARBA00007847"/>
    </source>
</evidence>
<gene>
    <name evidence="3" type="ORF">OBO34_05400</name>
</gene>
<dbReference type="GO" id="GO:0047661">
    <property type="term" value="F:amino-acid racemase activity"/>
    <property type="evidence" value="ECO:0007669"/>
    <property type="project" value="InterPro"/>
</dbReference>
<sequence>MKDKKKVLGVIGGMGPLATQLFYKMMIENTQACKDQEHINMVILNHATMPDRTQAIMEDQLDDLLSRLSEDADTLEKSGADYIAIPCNTCHVLINELQEKTSLPVVNMIKAAVKEIVHTYGTGAKVGIMATDGTVKMGLYQKECRAQGLIPIIPSPENQKLVMKIIYDGVKDGGPIDYDDFEAVETEFRDQECDCVIMACTELSCFKEQYQLSDYFVDAMEAMAKEAVVLCEKKLRRNDK</sequence>
<dbReference type="InterPro" id="IPR015942">
    <property type="entry name" value="Asp/Glu/hydantoin_racemase"/>
</dbReference>
<protein>
    <submittedName>
        <fullName evidence="3">Amino acid racemase</fullName>
        <ecNumber evidence="3">5.1.1.-</ecNumber>
    </submittedName>
</protein>
<dbReference type="Gene3D" id="3.40.50.1860">
    <property type="match status" value="2"/>
</dbReference>
<dbReference type="SUPFAM" id="SSF53681">
    <property type="entry name" value="Aspartate/glutamate racemase"/>
    <property type="match status" value="2"/>
</dbReference>
<evidence type="ECO:0000256" key="2">
    <source>
        <dbReference type="ARBA" id="ARBA00023235"/>
    </source>
</evidence>
<dbReference type="PANTHER" id="PTHR21198:SF7">
    <property type="entry name" value="ASPARTATE-GLUTAMATE RACEMASE FAMILY"/>
    <property type="match status" value="1"/>
</dbReference>
<dbReference type="PANTHER" id="PTHR21198">
    <property type="entry name" value="GLUTAMATE RACEMASE"/>
    <property type="match status" value="1"/>
</dbReference>
<keyword evidence="2 3" id="KW-0413">Isomerase</keyword>
<dbReference type="Pfam" id="PF01177">
    <property type="entry name" value="Asp_Glu_race"/>
    <property type="match status" value="1"/>
</dbReference>
<dbReference type="EMBL" id="JAOSHN010000002">
    <property type="protein sequence ID" value="MCU7377791.1"/>
    <property type="molecule type" value="Genomic_DNA"/>
</dbReference>
<dbReference type="InterPro" id="IPR001920">
    <property type="entry name" value="Asp/Glu_race"/>
</dbReference>
<dbReference type="NCBIfam" id="TIGR00035">
    <property type="entry name" value="asp_race"/>
    <property type="match status" value="1"/>
</dbReference>
<evidence type="ECO:0000313" key="3">
    <source>
        <dbReference type="EMBL" id="MCU7377791.1"/>
    </source>
</evidence>
<evidence type="ECO:0000313" key="4">
    <source>
        <dbReference type="Proteomes" id="UP001065549"/>
    </source>
</evidence>
<dbReference type="EC" id="5.1.1.-" evidence="3"/>
<proteinExistence type="inferred from homology"/>
<organism evidence="3 4">
    <name type="scientific">Hominibacterium faecale</name>
    <dbReference type="NCBI Taxonomy" id="2839743"/>
    <lineage>
        <taxon>Bacteria</taxon>
        <taxon>Bacillati</taxon>
        <taxon>Bacillota</taxon>
        <taxon>Clostridia</taxon>
        <taxon>Peptostreptococcales</taxon>
        <taxon>Anaerovoracaceae</taxon>
        <taxon>Hominibacterium</taxon>
    </lineage>
</organism>
<dbReference type="InterPro" id="IPR004380">
    <property type="entry name" value="Asp_race"/>
</dbReference>